<dbReference type="Pfam" id="PF04928">
    <property type="entry name" value="PAP_central"/>
    <property type="match status" value="1"/>
</dbReference>
<dbReference type="InterPro" id="IPR043519">
    <property type="entry name" value="NT_sf"/>
</dbReference>
<dbReference type="Proteomes" id="UP001586593">
    <property type="component" value="Unassembled WGS sequence"/>
</dbReference>
<dbReference type="Pfam" id="PF03372">
    <property type="entry name" value="Exo_endo_phos"/>
    <property type="match status" value="1"/>
</dbReference>
<dbReference type="PANTHER" id="PTHR10682">
    <property type="entry name" value="POLY A POLYMERASE"/>
    <property type="match status" value="1"/>
</dbReference>
<organism evidence="13 14">
    <name type="scientific">Phialemonium thermophilum</name>
    <dbReference type="NCBI Taxonomy" id="223376"/>
    <lineage>
        <taxon>Eukaryota</taxon>
        <taxon>Fungi</taxon>
        <taxon>Dikarya</taxon>
        <taxon>Ascomycota</taxon>
        <taxon>Pezizomycotina</taxon>
        <taxon>Sordariomycetes</taxon>
        <taxon>Sordariomycetidae</taxon>
        <taxon>Cephalothecales</taxon>
        <taxon>Cephalothecaceae</taxon>
        <taxon>Phialemonium</taxon>
    </lineage>
</organism>
<sequence>MAGPIAVDSHDTALCLIPPRHLWSPVNRLRALYDKSYEKWPPHVNLVYPFVRPENLPLATELLGPVLRRWKQETPTVRVSLDAVDVFTHQHDNTIFRYDSNLDRVARLSALRNAVLEALGCESGARDYRMHMSIGQSGRSDSDAHMFLVNKIGLMSPIAWDVNELTILLRERMHTNYGTSSRMKVWGCIDISSGVVRRLEQPTNFRCVPSAELSGRPSDEDAVMTTGEQRGTQSAGSLVPPFLFDGDKGLWRVVDFLPPNPNMAKMPERLLVSSYNVLGEFQWPPSQVRYPLLVQNILQKRACADILVLQEVTDDFLPYLLRDERVRARYPFTSRGPPDQEDIEPLPSMLNIVILSRLPFDWSWLSFPRRHKGAVVARLREVGRWEGDRFLPVVLAAVHLTRGLTDGAVATKKLEFQELLSHLSRSYPGHPWVIAGDFNTTTSTFTVEAALRKKAVTRQSAEYLETIDRLAADAKLVDAWTVSRFDIGDASDIEPDHWPGGGNEGDGGSVRAEGEQGATYDPLTNEVAASIVGSGFNMRPQRYDRILVRGEHTLAVEHFNKFGFLKGRVGDEHCEPTYASDHWGVRCIMRVGSGAVQSLSDEVTRLVVPVRRRTAAPSLSNPESVKACLEGLSITPTETEFEKRRAVFNLLRSVLLEVPLGSQPAAYHKSRASVVIVPVGSYGLGVWTTSSDIDCLCIGPFSSATFFALATRRLKKAAVEGIRLLRRVRAHTGTMLELEIRSIRVDLQYCPATSIAEHWPQVLLAAPSDPVWSLPAQTLSKLKAARDLDYLRRSIPDFARFCIAHRFIHAWAQSRGIYSARFGYLGGIQISILLARVFKLLVRETAGATSSLVIVTVPDLLATFFNHYASFDWKNKIAFDPFFHRSRLQYFRTAREPLAILDYFPPGLNTSHTASQPSVHTLEEEFRRADALLSTPGMTWMNFLRGATPESVPRPLSATAEFLRAYDSYVDIAVQYWGMSPTRGAQFVGWLEGRCVMLLVDLHRRLPDVHARVWPARFVESEDVTGQEQPVEVNGDRDYQGHYLVGLAGLGDRCTPEGAAGVLESVLRRFEEQIRGDEKYFDTRCCWACASVLGRQDVARIHLVVDDRQWGGWEPGEEEEDDDDDDDDDDDGTQNENPEVSGPDGSDSETEPPPGPSASRKKGKRGKKEIRAAISRPRTAPGKRFRTAADVLNRIRWDPELDSADYVIGYEDRFLGAQEKALDAWKSDQTHEEFIPQHRILYFKRRHDGFVVWERRTRKDELFRSGV</sequence>
<comment type="subcellular location">
    <subcellularLocation>
        <location evidence="1">Nucleus</location>
    </subcellularLocation>
</comment>
<dbReference type="InterPro" id="IPR007012">
    <property type="entry name" value="PolA_pol_cen_dom"/>
</dbReference>
<keyword evidence="14" id="KW-1185">Reference proteome</keyword>
<keyword evidence="8" id="KW-0539">Nucleus</keyword>
<dbReference type="EC" id="2.7.7.19" evidence="3"/>
<feature type="compositionally biased region" description="Acidic residues" evidence="9">
    <location>
        <begin position="1115"/>
        <end position="1133"/>
    </location>
</feature>
<dbReference type="SUPFAM" id="SSF56219">
    <property type="entry name" value="DNase I-like"/>
    <property type="match status" value="1"/>
</dbReference>
<comment type="caution">
    <text evidence="13">The sequence shown here is derived from an EMBL/GenBank/DDBJ whole genome shotgun (WGS) entry which is preliminary data.</text>
</comment>
<feature type="domain" description="Poly(A) polymerase central" evidence="12">
    <location>
        <begin position="801"/>
        <end position="884"/>
    </location>
</feature>
<dbReference type="SUPFAM" id="SSF55144">
    <property type="entry name" value="LigT-like"/>
    <property type="match status" value="1"/>
</dbReference>
<dbReference type="Gene3D" id="3.60.10.10">
    <property type="entry name" value="Endonuclease/exonuclease/phosphatase"/>
    <property type="match status" value="1"/>
</dbReference>
<dbReference type="Gene3D" id="3.90.1140.10">
    <property type="entry name" value="Cyclic phosphodiesterase"/>
    <property type="match status" value="1"/>
</dbReference>
<dbReference type="SUPFAM" id="SSF55003">
    <property type="entry name" value="PAP/Archaeal CCA-adding enzyme, C-terminal domain"/>
    <property type="match status" value="1"/>
</dbReference>
<feature type="region of interest" description="Disordered" evidence="9">
    <location>
        <begin position="1110"/>
        <end position="1182"/>
    </location>
</feature>
<dbReference type="InterPro" id="IPR009097">
    <property type="entry name" value="Cyclic_Pdiesterase"/>
</dbReference>
<dbReference type="Pfam" id="PF13563">
    <property type="entry name" value="2_5_RNA_ligase2"/>
    <property type="match status" value="1"/>
</dbReference>
<keyword evidence="5" id="KW-0808">Transferase</keyword>
<evidence type="ECO:0000259" key="12">
    <source>
        <dbReference type="Pfam" id="PF04928"/>
    </source>
</evidence>
<comment type="similarity">
    <text evidence="2">Belongs to the poly(A) polymerase family.</text>
</comment>
<evidence type="ECO:0000259" key="10">
    <source>
        <dbReference type="Pfam" id="PF03372"/>
    </source>
</evidence>
<reference evidence="13 14" key="1">
    <citation type="journal article" date="2024" name="Commun. Biol.">
        <title>Comparative genomic analysis of thermophilic fungi reveals convergent evolutionary adaptations and gene losses.</title>
        <authorList>
            <person name="Steindorff A.S."/>
            <person name="Aguilar-Pontes M.V."/>
            <person name="Robinson A.J."/>
            <person name="Andreopoulos B."/>
            <person name="LaButti K."/>
            <person name="Kuo A."/>
            <person name="Mondo S."/>
            <person name="Riley R."/>
            <person name="Otillar R."/>
            <person name="Haridas S."/>
            <person name="Lipzen A."/>
            <person name="Grimwood J."/>
            <person name="Schmutz J."/>
            <person name="Clum A."/>
            <person name="Reid I.D."/>
            <person name="Moisan M.C."/>
            <person name="Butler G."/>
            <person name="Nguyen T.T.M."/>
            <person name="Dewar K."/>
            <person name="Conant G."/>
            <person name="Drula E."/>
            <person name="Henrissat B."/>
            <person name="Hansel C."/>
            <person name="Singer S."/>
            <person name="Hutchinson M.I."/>
            <person name="de Vries R.P."/>
            <person name="Natvig D.O."/>
            <person name="Powell A.J."/>
            <person name="Tsang A."/>
            <person name="Grigoriev I.V."/>
        </authorList>
    </citation>
    <scope>NUCLEOTIDE SEQUENCE [LARGE SCALE GENOMIC DNA]</scope>
    <source>
        <strain evidence="13 14">ATCC 24622</strain>
    </source>
</reference>
<keyword evidence="4" id="KW-0507">mRNA processing</keyword>
<feature type="region of interest" description="Disordered" evidence="9">
    <location>
        <begin position="491"/>
        <end position="519"/>
    </location>
</feature>
<proteinExistence type="inferred from homology"/>
<dbReference type="Gene3D" id="1.10.1410.10">
    <property type="match status" value="1"/>
</dbReference>
<accession>A0ABR3WZ48</accession>
<dbReference type="EMBL" id="JAZHXJ010000205">
    <property type="protein sequence ID" value="KAL1868966.1"/>
    <property type="molecule type" value="Genomic_DNA"/>
</dbReference>
<evidence type="ECO:0000256" key="8">
    <source>
        <dbReference type="ARBA" id="ARBA00023242"/>
    </source>
</evidence>
<keyword evidence="6" id="KW-0547">Nucleotide-binding</keyword>
<evidence type="ECO:0000256" key="6">
    <source>
        <dbReference type="ARBA" id="ARBA00022741"/>
    </source>
</evidence>
<feature type="domain" description="Endonuclease/exonuclease/phosphatase" evidence="10">
    <location>
        <begin position="274"/>
        <end position="582"/>
    </location>
</feature>
<evidence type="ECO:0000256" key="2">
    <source>
        <dbReference type="ARBA" id="ARBA00010912"/>
    </source>
</evidence>
<evidence type="ECO:0000256" key="1">
    <source>
        <dbReference type="ARBA" id="ARBA00004123"/>
    </source>
</evidence>
<evidence type="ECO:0000256" key="3">
    <source>
        <dbReference type="ARBA" id="ARBA00012388"/>
    </source>
</evidence>
<evidence type="ECO:0000313" key="14">
    <source>
        <dbReference type="Proteomes" id="UP001586593"/>
    </source>
</evidence>
<feature type="compositionally biased region" description="Basic residues" evidence="9">
    <location>
        <begin position="1159"/>
        <end position="1168"/>
    </location>
</feature>
<evidence type="ECO:0000313" key="13">
    <source>
        <dbReference type="EMBL" id="KAL1868966.1"/>
    </source>
</evidence>
<dbReference type="InterPro" id="IPR005135">
    <property type="entry name" value="Endo/exonuclease/phosphatase"/>
</dbReference>
<feature type="compositionally biased region" description="Gly residues" evidence="9">
    <location>
        <begin position="499"/>
        <end position="508"/>
    </location>
</feature>
<gene>
    <name evidence="13" type="ORF">VTK73DRAFT_3427</name>
</gene>
<evidence type="ECO:0000256" key="5">
    <source>
        <dbReference type="ARBA" id="ARBA00022679"/>
    </source>
</evidence>
<dbReference type="SUPFAM" id="SSF81301">
    <property type="entry name" value="Nucleotidyltransferase"/>
    <property type="match status" value="1"/>
</dbReference>
<evidence type="ECO:0000256" key="7">
    <source>
        <dbReference type="ARBA" id="ARBA00022840"/>
    </source>
</evidence>
<name>A0ABR3WZ48_9PEZI</name>
<dbReference type="InterPro" id="IPR040459">
    <property type="entry name" value="MJ1316"/>
</dbReference>
<dbReference type="SUPFAM" id="SSF81631">
    <property type="entry name" value="PAP/OAS1 substrate-binding domain"/>
    <property type="match status" value="1"/>
</dbReference>
<dbReference type="Pfam" id="PF04457">
    <property type="entry name" value="MJ1316"/>
    <property type="match status" value="1"/>
</dbReference>
<evidence type="ECO:0000256" key="9">
    <source>
        <dbReference type="SAM" id="MobiDB-lite"/>
    </source>
</evidence>
<dbReference type="Gene3D" id="3.30.460.10">
    <property type="entry name" value="Beta Polymerase, domain 2"/>
    <property type="match status" value="1"/>
</dbReference>
<evidence type="ECO:0000259" key="11">
    <source>
        <dbReference type="Pfam" id="PF04457"/>
    </source>
</evidence>
<dbReference type="InterPro" id="IPR011068">
    <property type="entry name" value="NuclTrfase_I-like_C"/>
</dbReference>
<protein>
    <recommendedName>
        <fullName evidence="3">polynucleotide adenylyltransferase</fullName>
        <ecNumber evidence="3">2.7.7.19</ecNumber>
    </recommendedName>
</protein>
<dbReference type="InterPro" id="IPR036691">
    <property type="entry name" value="Endo/exonu/phosph_ase_sf"/>
</dbReference>
<dbReference type="PANTHER" id="PTHR10682:SF23">
    <property type="entry name" value="POLYNUCLEOTIDE ADENYLYLTRANSFERASE"/>
    <property type="match status" value="1"/>
</dbReference>
<keyword evidence="7" id="KW-0067">ATP-binding</keyword>
<feature type="domain" description="MJ1316 RNA cyclic group end recognition" evidence="11">
    <location>
        <begin position="1185"/>
        <end position="1255"/>
    </location>
</feature>
<evidence type="ECO:0000256" key="4">
    <source>
        <dbReference type="ARBA" id="ARBA00022664"/>
    </source>
</evidence>